<dbReference type="Gene3D" id="3.40.50.2300">
    <property type="match status" value="1"/>
</dbReference>
<dbReference type="STRING" id="28181.BEN30_02920"/>
<dbReference type="PROSITE" id="PS50043">
    <property type="entry name" value="HTH_LUXR_2"/>
    <property type="match status" value="1"/>
</dbReference>
<dbReference type="PROSITE" id="PS50110">
    <property type="entry name" value="RESPONSE_REGULATORY"/>
    <property type="match status" value="1"/>
</dbReference>
<evidence type="ECO:0000256" key="3">
    <source>
        <dbReference type="PROSITE-ProRule" id="PRU00169"/>
    </source>
</evidence>
<protein>
    <recommendedName>
        <fullName evidence="8">DNA-binding response regulator</fullName>
    </recommendedName>
</protein>
<keyword evidence="1 3" id="KW-0597">Phosphoprotein</keyword>
<organism evidence="6 7">
    <name type="scientific">Magnetovibrio blakemorei</name>
    <dbReference type="NCBI Taxonomy" id="28181"/>
    <lineage>
        <taxon>Bacteria</taxon>
        <taxon>Pseudomonadati</taxon>
        <taxon>Pseudomonadota</taxon>
        <taxon>Alphaproteobacteria</taxon>
        <taxon>Rhodospirillales</taxon>
        <taxon>Magnetovibrionaceae</taxon>
        <taxon>Magnetovibrio</taxon>
    </lineage>
</organism>
<evidence type="ECO:0000313" key="7">
    <source>
        <dbReference type="Proteomes" id="UP000095347"/>
    </source>
</evidence>
<dbReference type="InterPro" id="IPR000792">
    <property type="entry name" value="Tscrpt_reg_LuxR_C"/>
</dbReference>
<dbReference type="InterPro" id="IPR011006">
    <property type="entry name" value="CheY-like_superfamily"/>
</dbReference>
<dbReference type="InterPro" id="IPR001789">
    <property type="entry name" value="Sig_transdc_resp-reg_receiver"/>
</dbReference>
<dbReference type="GO" id="GO:0000160">
    <property type="term" value="P:phosphorelay signal transduction system"/>
    <property type="evidence" value="ECO:0007669"/>
    <property type="project" value="InterPro"/>
</dbReference>
<dbReference type="RefSeq" id="WP_069956528.1">
    <property type="nucleotide sequence ID" value="NZ_MCGG01000006.1"/>
</dbReference>
<evidence type="ECO:0000259" key="4">
    <source>
        <dbReference type="PROSITE" id="PS50043"/>
    </source>
</evidence>
<dbReference type="Proteomes" id="UP000095347">
    <property type="component" value="Unassembled WGS sequence"/>
</dbReference>
<dbReference type="SMART" id="SM00448">
    <property type="entry name" value="REC"/>
    <property type="match status" value="1"/>
</dbReference>
<gene>
    <name evidence="6" type="ORF">BEN30_02920</name>
</gene>
<feature type="modified residue" description="4-aspartylphosphate" evidence="3">
    <location>
        <position position="54"/>
    </location>
</feature>
<dbReference type="InterPro" id="IPR051015">
    <property type="entry name" value="EvgA-like"/>
</dbReference>
<dbReference type="PANTHER" id="PTHR45566:SF1">
    <property type="entry name" value="HTH-TYPE TRANSCRIPTIONAL REGULATOR YHJB-RELATED"/>
    <property type="match status" value="1"/>
</dbReference>
<keyword evidence="7" id="KW-1185">Reference proteome</keyword>
<dbReference type="InterPro" id="IPR058245">
    <property type="entry name" value="NreC/VraR/RcsB-like_REC"/>
</dbReference>
<dbReference type="PRINTS" id="PR00038">
    <property type="entry name" value="HTHLUXR"/>
</dbReference>
<evidence type="ECO:0000256" key="2">
    <source>
        <dbReference type="ARBA" id="ARBA00023125"/>
    </source>
</evidence>
<evidence type="ECO:0008006" key="8">
    <source>
        <dbReference type="Google" id="ProtNLM"/>
    </source>
</evidence>
<comment type="caution">
    <text evidence="6">The sequence shown here is derived from an EMBL/GenBank/DDBJ whole genome shotgun (WGS) entry which is preliminary data.</text>
</comment>
<dbReference type="PANTHER" id="PTHR45566">
    <property type="entry name" value="HTH-TYPE TRANSCRIPTIONAL REGULATOR YHJB-RELATED"/>
    <property type="match status" value="1"/>
</dbReference>
<dbReference type="SMART" id="SM00421">
    <property type="entry name" value="HTH_LUXR"/>
    <property type="match status" value="1"/>
</dbReference>
<dbReference type="EMBL" id="MCGG01000006">
    <property type="protein sequence ID" value="OEJ69518.1"/>
    <property type="molecule type" value="Genomic_DNA"/>
</dbReference>
<dbReference type="SUPFAM" id="SSF52172">
    <property type="entry name" value="CheY-like"/>
    <property type="match status" value="1"/>
</dbReference>
<feature type="domain" description="Response regulatory" evidence="5">
    <location>
        <begin position="2"/>
        <end position="119"/>
    </location>
</feature>
<reference evidence="7" key="1">
    <citation type="submission" date="2016-07" db="EMBL/GenBank/DDBJ databases">
        <authorList>
            <person name="Florea S."/>
            <person name="Webb J.S."/>
            <person name="Jaromczyk J."/>
            <person name="Schardl C.L."/>
        </authorList>
    </citation>
    <scope>NUCLEOTIDE SEQUENCE [LARGE SCALE GENOMIC DNA]</scope>
    <source>
        <strain evidence="7">MV-1</strain>
    </source>
</reference>
<dbReference type="OrthoDB" id="9805444at2"/>
<dbReference type="SUPFAM" id="SSF46894">
    <property type="entry name" value="C-terminal effector domain of the bipartite response regulators"/>
    <property type="match status" value="1"/>
</dbReference>
<evidence type="ECO:0000256" key="1">
    <source>
        <dbReference type="ARBA" id="ARBA00022553"/>
    </source>
</evidence>
<evidence type="ECO:0000313" key="6">
    <source>
        <dbReference type="EMBL" id="OEJ69518.1"/>
    </source>
</evidence>
<dbReference type="CDD" id="cd06170">
    <property type="entry name" value="LuxR_C_like"/>
    <property type="match status" value="1"/>
</dbReference>
<proteinExistence type="predicted"/>
<dbReference type="InterPro" id="IPR036388">
    <property type="entry name" value="WH-like_DNA-bd_sf"/>
</dbReference>
<evidence type="ECO:0000259" key="5">
    <source>
        <dbReference type="PROSITE" id="PS50110"/>
    </source>
</evidence>
<dbReference type="Gene3D" id="1.10.10.10">
    <property type="entry name" value="Winged helix-like DNA-binding domain superfamily/Winged helix DNA-binding domain"/>
    <property type="match status" value="1"/>
</dbReference>
<dbReference type="Pfam" id="PF00072">
    <property type="entry name" value="Response_reg"/>
    <property type="match status" value="1"/>
</dbReference>
<feature type="domain" description="HTH luxR-type" evidence="4">
    <location>
        <begin position="136"/>
        <end position="201"/>
    </location>
</feature>
<dbReference type="Pfam" id="PF00196">
    <property type="entry name" value="GerE"/>
    <property type="match status" value="1"/>
</dbReference>
<dbReference type="AlphaFoldDB" id="A0A1E5QBT0"/>
<name>A0A1E5QBT0_9PROT</name>
<keyword evidence="2" id="KW-0238">DNA-binding</keyword>
<accession>A0A1E5QBT0</accession>
<dbReference type="CDD" id="cd17535">
    <property type="entry name" value="REC_NarL-like"/>
    <property type="match status" value="1"/>
</dbReference>
<dbReference type="InterPro" id="IPR016032">
    <property type="entry name" value="Sig_transdc_resp-reg_C-effctor"/>
</dbReference>
<dbReference type="GO" id="GO:0003677">
    <property type="term" value="F:DNA binding"/>
    <property type="evidence" value="ECO:0007669"/>
    <property type="project" value="UniProtKB-KW"/>
</dbReference>
<sequence length="211" mass="22470">MKILLVDDHKLVRAGLVLVLKQMQDGIELLEAGSGREAIELALATPDLDLVLMDLDLPEGSGLDALTAIHAKNKDMAVVILSAMEDQAMVSRAMALGARGFIPKSASGEVMINSLRLVLSGGICLPPGYGDGARGDRAELPNLTQRQLEVLRLMAQGSSNKEIARDLGISENTVRVHISAIISALDATNRTEAAYSAMRLGLIPRVMMSMA</sequence>
<dbReference type="GO" id="GO:0006355">
    <property type="term" value="P:regulation of DNA-templated transcription"/>
    <property type="evidence" value="ECO:0007669"/>
    <property type="project" value="InterPro"/>
</dbReference>